<evidence type="ECO:0000313" key="3">
    <source>
        <dbReference type="Proteomes" id="UP000199501"/>
    </source>
</evidence>
<accession>A0A1G6TLL4</accession>
<dbReference type="OrthoDB" id="3848913at2"/>
<proteinExistence type="predicted"/>
<sequence length="668" mass="74300">MIDEPDSFSPRQGGTGDINGDNNVNLTGSHGRVWRGDIHIGLDALDRLAERVPPRRPVSANRLELLDKRFVPPSGPGFAQAQERLRNPGTVVISGQPGSGRLAAGLMLLHRSGQGDVSSFQELTVTEGQLDPDPRTIQEQERLLLDLTGYGHSQLSDIKNAVEIFRAEVEQRAYLVVVVSADQQRAWGTDFGRVLTIGCPERAAVLRRHLEVEGIALPDKAWFTPGLAHYLHSGRMSEIAELADQVRAARDRALSAEPGNWLADALNALADQRGAARNRVTALRDGRDKALLFTAAMLDGASVDEVFDSEARLLTVAKYPHSGSHSLDEKDFTQRLDDLRLKVDAHGVRIAELGLDAALRTYFWTSMPGLRTAFRNWVASVVASQKVTGPHKRQIVERFAEQALAVGEKEHIVLLVHQWTRENLRAKNRDNYRILAEILLHFGLTHEQRGQEFRRQFYDWAKNPSTATPLARIMVPLCETVIAPTFADQAVVRLRHLAGHGDEEVRSAAANALLRLAGVAHFWRRILYRLCPTEDSDHFPAPDRLLFAGLAAPELLLRVRAVLGHSQVRRQLTTCWRLILADPLDWTPELVTRWLSAKNPVLRRILVDAAAPDPALLGYLYGIGRRWQAAATPAEDAERVVNDLRTAVDRALDLTFLSPEARPEETGR</sequence>
<evidence type="ECO:0000256" key="1">
    <source>
        <dbReference type="SAM" id="MobiDB-lite"/>
    </source>
</evidence>
<dbReference type="EMBL" id="FMZZ01000009">
    <property type="protein sequence ID" value="SDD30082.1"/>
    <property type="molecule type" value="Genomic_DNA"/>
</dbReference>
<reference evidence="3" key="1">
    <citation type="submission" date="2016-10" db="EMBL/GenBank/DDBJ databases">
        <authorList>
            <person name="Varghese N."/>
            <person name="Submissions S."/>
        </authorList>
    </citation>
    <scope>NUCLEOTIDE SEQUENCE [LARGE SCALE GENOMIC DNA]</scope>
    <source>
        <strain evidence="3">IBRC-M 10403</strain>
    </source>
</reference>
<organism evidence="2 3">
    <name type="scientific">Actinokineospora iranica</name>
    <dbReference type="NCBI Taxonomy" id="1271860"/>
    <lineage>
        <taxon>Bacteria</taxon>
        <taxon>Bacillati</taxon>
        <taxon>Actinomycetota</taxon>
        <taxon>Actinomycetes</taxon>
        <taxon>Pseudonocardiales</taxon>
        <taxon>Pseudonocardiaceae</taxon>
        <taxon>Actinokineospora</taxon>
    </lineage>
</organism>
<name>A0A1G6TLL4_9PSEU</name>
<dbReference type="STRING" id="1271860.SAMN05216174_109212"/>
<feature type="region of interest" description="Disordered" evidence="1">
    <location>
        <begin position="1"/>
        <end position="24"/>
    </location>
</feature>
<dbReference type="AlphaFoldDB" id="A0A1G6TLL4"/>
<protein>
    <submittedName>
        <fullName evidence="2">Uncharacterized protein</fullName>
    </submittedName>
</protein>
<gene>
    <name evidence="2" type="ORF">SAMN05216174_109212</name>
</gene>
<evidence type="ECO:0000313" key="2">
    <source>
        <dbReference type="EMBL" id="SDD30082.1"/>
    </source>
</evidence>
<dbReference type="Proteomes" id="UP000199501">
    <property type="component" value="Unassembled WGS sequence"/>
</dbReference>
<dbReference type="RefSeq" id="WP_091452969.1">
    <property type="nucleotide sequence ID" value="NZ_FMZZ01000009.1"/>
</dbReference>
<keyword evidence="3" id="KW-1185">Reference proteome</keyword>